<dbReference type="AlphaFoldDB" id="A0A6J6V604"/>
<reference evidence="13" key="1">
    <citation type="submission" date="2020-05" db="EMBL/GenBank/DDBJ databases">
        <authorList>
            <person name="Chiriac C."/>
            <person name="Salcher M."/>
            <person name="Ghai R."/>
            <person name="Kavagutti S V."/>
        </authorList>
    </citation>
    <scope>NUCLEOTIDE SEQUENCE</scope>
</reference>
<dbReference type="GO" id="GO:0006457">
    <property type="term" value="P:protein folding"/>
    <property type="evidence" value="ECO:0007669"/>
    <property type="project" value="InterPro"/>
</dbReference>
<evidence type="ECO:0000256" key="12">
    <source>
        <dbReference type="SAM" id="Phobius"/>
    </source>
</evidence>
<keyword evidence="11" id="KW-0676">Redox-active center</keyword>
<evidence type="ECO:0000256" key="5">
    <source>
        <dbReference type="ARBA" id="ARBA00022982"/>
    </source>
</evidence>
<keyword evidence="8 12" id="KW-0472">Membrane</keyword>
<evidence type="ECO:0000256" key="11">
    <source>
        <dbReference type="ARBA" id="ARBA00023284"/>
    </source>
</evidence>
<keyword evidence="10" id="KW-0143">Chaperone</keyword>
<evidence type="ECO:0000256" key="6">
    <source>
        <dbReference type="ARBA" id="ARBA00022989"/>
    </source>
</evidence>
<dbReference type="InterPro" id="IPR023380">
    <property type="entry name" value="DsbB-like_sf"/>
</dbReference>
<accession>A0A6J6V604</accession>
<name>A0A6J6V604_9ZZZZ</name>
<dbReference type="EMBL" id="CAEZZM010000111">
    <property type="protein sequence ID" value="CAB4766629.1"/>
    <property type="molecule type" value="Genomic_DNA"/>
</dbReference>
<keyword evidence="3" id="KW-0813">Transport</keyword>
<sequence length="186" mass="20810">MRFTLNAPMNNETFELFFAMLSVALLAGTVVVLVARLLAGSQTWAASTIAAFRPFALPLAAAVTTTCLLGSLYFSEIVNYKPCRLCWFQRTMMYPLAIILIIAALRKDWKVKYYAVPLAAIGTVIASYHWLLERFPNLESGVCDVDVPCEFVWFELFGFVTLPFMALTAFIAVIVFTTLPTQPMEQ</sequence>
<feature type="transmembrane region" description="Helical" evidence="12">
    <location>
        <begin position="51"/>
        <end position="75"/>
    </location>
</feature>
<evidence type="ECO:0000256" key="7">
    <source>
        <dbReference type="ARBA" id="ARBA00023002"/>
    </source>
</evidence>
<comment type="subcellular location">
    <subcellularLocation>
        <location evidence="1">Membrane</location>
        <topology evidence="1">Multi-pass membrane protein</topology>
    </subcellularLocation>
</comment>
<feature type="transmembrane region" description="Helical" evidence="12">
    <location>
        <begin position="151"/>
        <end position="176"/>
    </location>
</feature>
<dbReference type="PANTHER" id="PTHR43469">
    <property type="entry name" value="DISULFIDE FORMATION PROTEIN-RELATED"/>
    <property type="match status" value="1"/>
</dbReference>
<keyword evidence="6 12" id="KW-1133">Transmembrane helix</keyword>
<dbReference type="GO" id="GO:0015035">
    <property type="term" value="F:protein-disulfide reductase activity"/>
    <property type="evidence" value="ECO:0007669"/>
    <property type="project" value="InterPro"/>
</dbReference>
<gene>
    <name evidence="13" type="ORF">UFOPK2872_00908</name>
</gene>
<keyword evidence="7" id="KW-0560">Oxidoreductase</keyword>
<evidence type="ECO:0000256" key="9">
    <source>
        <dbReference type="ARBA" id="ARBA00023157"/>
    </source>
</evidence>
<dbReference type="Gene3D" id="1.20.1550.10">
    <property type="entry name" value="DsbB-like"/>
    <property type="match status" value="1"/>
</dbReference>
<organism evidence="13">
    <name type="scientific">freshwater metagenome</name>
    <dbReference type="NCBI Taxonomy" id="449393"/>
    <lineage>
        <taxon>unclassified sequences</taxon>
        <taxon>metagenomes</taxon>
        <taxon>ecological metagenomes</taxon>
    </lineage>
</organism>
<evidence type="ECO:0000256" key="8">
    <source>
        <dbReference type="ARBA" id="ARBA00023136"/>
    </source>
</evidence>
<dbReference type="GO" id="GO:0016020">
    <property type="term" value="C:membrane"/>
    <property type="evidence" value="ECO:0007669"/>
    <property type="project" value="UniProtKB-SubCell"/>
</dbReference>
<protein>
    <submittedName>
        <fullName evidence="13">Unannotated protein</fullName>
    </submittedName>
</protein>
<keyword evidence="5" id="KW-0249">Electron transport</keyword>
<evidence type="ECO:0000256" key="10">
    <source>
        <dbReference type="ARBA" id="ARBA00023186"/>
    </source>
</evidence>
<evidence type="ECO:0000256" key="2">
    <source>
        <dbReference type="ARBA" id="ARBA00007602"/>
    </source>
</evidence>
<dbReference type="InterPro" id="IPR012187">
    <property type="entry name" value="Disulphide_bond_form_BdbC"/>
</dbReference>
<feature type="transmembrane region" description="Helical" evidence="12">
    <location>
        <begin position="113"/>
        <end position="131"/>
    </location>
</feature>
<dbReference type="SUPFAM" id="SSF158442">
    <property type="entry name" value="DsbB-like"/>
    <property type="match status" value="1"/>
</dbReference>
<dbReference type="PANTHER" id="PTHR43469:SF1">
    <property type="entry name" value="SPBETA PROPHAGE-DERIVED DISULFIDE BOND FORMATION PROTEIN B"/>
    <property type="match status" value="1"/>
</dbReference>
<proteinExistence type="inferred from homology"/>
<comment type="similarity">
    <text evidence="2">Belongs to the DsbB family. BdbC subfamily.</text>
</comment>
<keyword evidence="9" id="KW-1015">Disulfide bond</keyword>
<dbReference type="Pfam" id="PF02600">
    <property type="entry name" value="DsbB"/>
    <property type="match status" value="1"/>
</dbReference>
<evidence type="ECO:0000256" key="1">
    <source>
        <dbReference type="ARBA" id="ARBA00004141"/>
    </source>
</evidence>
<dbReference type="HAMAP" id="MF_00287">
    <property type="entry name" value="BdbC"/>
    <property type="match status" value="1"/>
</dbReference>
<evidence type="ECO:0000313" key="13">
    <source>
        <dbReference type="EMBL" id="CAB4766629.1"/>
    </source>
</evidence>
<feature type="transmembrane region" description="Helical" evidence="12">
    <location>
        <begin position="87"/>
        <end position="106"/>
    </location>
</feature>
<keyword evidence="4 12" id="KW-0812">Transmembrane</keyword>
<dbReference type="InterPro" id="IPR003752">
    <property type="entry name" value="DiS_bond_form_DsbB/BdbC"/>
</dbReference>
<evidence type="ECO:0000256" key="3">
    <source>
        <dbReference type="ARBA" id="ARBA00022448"/>
    </source>
</evidence>
<feature type="transmembrane region" description="Helical" evidence="12">
    <location>
        <begin position="16"/>
        <end position="39"/>
    </location>
</feature>
<evidence type="ECO:0000256" key="4">
    <source>
        <dbReference type="ARBA" id="ARBA00022692"/>
    </source>
</evidence>